<accession>A0A099D5D0</accession>
<gene>
    <name evidence="6" type="ORF">CDG81_10455</name>
    <name evidence="7" type="ORF">IL38_10470</name>
</gene>
<feature type="domain" description="HTH lysR-type" evidence="5">
    <location>
        <begin position="1"/>
        <end position="59"/>
    </location>
</feature>
<dbReference type="InterPro" id="IPR000847">
    <property type="entry name" value="LysR_HTH_N"/>
</dbReference>
<evidence type="ECO:0000313" key="7">
    <source>
        <dbReference type="EMBL" id="KGI81388.1"/>
    </source>
</evidence>
<dbReference type="OrthoDB" id="570111at2"/>
<dbReference type="EMBL" id="JPMV01000018">
    <property type="protein sequence ID" value="KGI81388.1"/>
    <property type="molecule type" value="Genomic_DNA"/>
</dbReference>
<organism evidence="6 9">
    <name type="scientific">Actinopolyspora erythraea</name>
    <dbReference type="NCBI Taxonomy" id="414996"/>
    <lineage>
        <taxon>Bacteria</taxon>
        <taxon>Bacillati</taxon>
        <taxon>Actinomycetota</taxon>
        <taxon>Actinomycetes</taxon>
        <taxon>Actinopolysporales</taxon>
        <taxon>Actinopolysporaceae</taxon>
        <taxon>Actinopolyspora</taxon>
    </lineage>
</organism>
<dbReference type="InterPro" id="IPR036390">
    <property type="entry name" value="WH_DNA-bd_sf"/>
</dbReference>
<dbReference type="Gene3D" id="1.10.10.10">
    <property type="entry name" value="Winged helix-like DNA-binding domain superfamily/Winged helix DNA-binding domain"/>
    <property type="match status" value="1"/>
</dbReference>
<dbReference type="GO" id="GO:0003700">
    <property type="term" value="F:DNA-binding transcription factor activity"/>
    <property type="evidence" value="ECO:0007669"/>
    <property type="project" value="InterPro"/>
</dbReference>
<protein>
    <submittedName>
        <fullName evidence="6">LysR family transcriptional regulator</fullName>
    </submittedName>
</protein>
<comment type="similarity">
    <text evidence="1">Belongs to the LysR transcriptional regulatory family.</text>
</comment>
<dbReference type="eggNOG" id="COG0583">
    <property type="taxonomic scope" value="Bacteria"/>
</dbReference>
<dbReference type="InterPro" id="IPR036388">
    <property type="entry name" value="WH-like_DNA-bd_sf"/>
</dbReference>
<evidence type="ECO:0000256" key="3">
    <source>
        <dbReference type="ARBA" id="ARBA00023125"/>
    </source>
</evidence>
<reference evidence="7 8" key="1">
    <citation type="journal article" date="2014" name="PLoS ONE">
        <title>Identification and Characterization of a New Erythromycin Biosynthetic Gene Cluster in Actinopolyspora erythraea YIM90600, a Novel Erythronolide-Producing Halophilic Actinomycete Isolated from Salt Field.</title>
        <authorList>
            <person name="Chen D."/>
            <person name="Feng J."/>
            <person name="Huang L."/>
            <person name="Zhang Q."/>
            <person name="Wu J."/>
            <person name="Zhu X."/>
            <person name="Duan Y."/>
            <person name="Xu Z."/>
        </authorList>
    </citation>
    <scope>NUCLEOTIDE SEQUENCE [LARGE SCALE GENOMIC DNA]</scope>
    <source>
        <strain evidence="7 8">YIM90600</strain>
    </source>
</reference>
<reference evidence="6 9" key="2">
    <citation type="submission" date="2017-08" db="EMBL/GenBank/DDBJ databases">
        <title>The complete genome sequence of moderately halophilic actinomycete Actinopolyspora erythraea YIM 90600, the producer of novel erythromycin, novel actinopolysporins A-C and tubercidin.</title>
        <authorList>
            <person name="Yin M."/>
            <person name="Tang S."/>
        </authorList>
    </citation>
    <scope>NUCLEOTIDE SEQUENCE [LARGE SCALE GENOMIC DNA]</scope>
    <source>
        <strain evidence="6 9">YIM 90600</strain>
    </source>
</reference>
<dbReference type="Proteomes" id="UP000029737">
    <property type="component" value="Unassembled WGS sequence"/>
</dbReference>
<evidence type="ECO:0000256" key="2">
    <source>
        <dbReference type="ARBA" id="ARBA00023015"/>
    </source>
</evidence>
<keyword evidence="2" id="KW-0805">Transcription regulation</keyword>
<evidence type="ECO:0000313" key="9">
    <source>
        <dbReference type="Proteomes" id="UP000215043"/>
    </source>
</evidence>
<dbReference type="SUPFAM" id="SSF46785">
    <property type="entry name" value="Winged helix' DNA-binding domain"/>
    <property type="match status" value="1"/>
</dbReference>
<name>A0A099D5D0_9ACTN</name>
<keyword evidence="8" id="KW-1185">Reference proteome</keyword>
<evidence type="ECO:0000313" key="6">
    <source>
        <dbReference type="EMBL" id="ASU81027.1"/>
    </source>
</evidence>
<dbReference type="PANTHER" id="PTHR30126">
    <property type="entry name" value="HTH-TYPE TRANSCRIPTIONAL REGULATOR"/>
    <property type="match status" value="1"/>
</dbReference>
<evidence type="ECO:0000256" key="1">
    <source>
        <dbReference type="ARBA" id="ARBA00009437"/>
    </source>
</evidence>
<dbReference type="Pfam" id="PF00126">
    <property type="entry name" value="HTH_1"/>
    <property type="match status" value="1"/>
</dbReference>
<evidence type="ECO:0000259" key="5">
    <source>
        <dbReference type="PROSITE" id="PS50931"/>
    </source>
</evidence>
<evidence type="ECO:0000256" key="4">
    <source>
        <dbReference type="ARBA" id="ARBA00023163"/>
    </source>
</evidence>
<dbReference type="Proteomes" id="UP000215043">
    <property type="component" value="Chromosome"/>
</dbReference>
<proteinExistence type="inferred from homology"/>
<sequence length="296" mass="32000">MDLVGGCKAFVAVGEAGSFTRGAALAGIPQSVASRRVSALEHHLGELLFDRSSRKAVLTPFGRDMLPSARRLVRLADAMEQDAHRARFRPLRIAVPETCTTRGLAELDSEARAHELFLEFRPAPPGERSELVRTHEVRAAVTAVPADNGVWTAPLGVAGIAAMQPGAVYLESLRVGRSGRLPRRRIWLQPEDDVPHVRDRLMRIRDSVGLLPAQVTVAESLTAATAEVLGSADLLVCSAAQAHELGMTWRGIGELRIERGFDIEAVVAEDATRIRDRLRHAVARSLGAAVAGQEAR</sequence>
<keyword evidence="4" id="KW-0804">Transcription</keyword>
<dbReference type="GO" id="GO:0000976">
    <property type="term" value="F:transcription cis-regulatory region binding"/>
    <property type="evidence" value="ECO:0007669"/>
    <property type="project" value="TreeGrafter"/>
</dbReference>
<dbReference type="PANTHER" id="PTHR30126:SF40">
    <property type="entry name" value="HTH-TYPE TRANSCRIPTIONAL REGULATOR GLTR"/>
    <property type="match status" value="1"/>
</dbReference>
<dbReference type="KEGG" id="aey:CDG81_10455"/>
<keyword evidence="3" id="KW-0238">DNA-binding</keyword>
<dbReference type="HOGENOM" id="CLU_082995_0_0_11"/>
<dbReference type="EMBL" id="CP022752">
    <property type="protein sequence ID" value="ASU81027.1"/>
    <property type="molecule type" value="Genomic_DNA"/>
</dbReference>
<dbReference type="AlphaFoldDB" id="A0A099D5D0"/>
<evidence type="ECO:0000313" key="8">
    <source>
        <dbReference type="Proteomes" id="UP000029737"/>
    </source>
</evidence>
<dbReference type="PROSITE" id="PS50931">
    <property type="entry name" value="HTH_LYSR"/>
    <property type="match status" value="1"/>
</dbReference>